<evidence type="ECO:0000256" key="5">
    <source>
        <dbReference type="ARBA" id="ARBA00022741"/>
    </source>
</evidence>
<reference evidence="18" key="1">
    <citation type="submission" date="2015-02" db="EMBL/GenBank/DDBJ databases">
        <title>Genome sequencing for Strongylocentrotus purpuratus.</title>
        <authorList>
            <person name="Murali S."/>
            <person name="Liu Y."/>
            <person name="Vee V."/>
            <person name="English A."/>
            <person name="Wang M."/>
            <person name="Skinner E."/>
            <person name="Han Y."/>
            <person name="Muzny D.M."/>
            <person name="Worley K.C."/>
            <person name="Gibbs R.A."/>
        </authorList>
    </citation>
    <scope>NUCLEOTIDE SEQUENCE</scope>
</reference>
<dbReference type="GO" id="GO:0006182">
    <property type="term" value="P:cGMP biosynthetic process"/>
    <property type="evidence" value="ECO:0000318"/>
    <property type="project" value="GO_Central"/>
</dbReference>
<keyword evidence="8 15" id="KW-0472">Membrane</keyword>
<organism evidence="17 18">
    <name type="scientific">Strongylocentrotus purpuratus</name>
    <name type="common">Purple sea urchin</name>
    <dbReference type="NCBI Taxonomy" id="7668"/>
    <lineage>
        <taxon>Eukaryota</taxon>
        <taxon>Metazoa</taxon>
        <taxon>Echinodermata</taxon>
        <taxon>Eleutherozoa</taxon>
        <taxon>Echinozoa</taxon>
        <taxon>Echinoidea</taxon>
        <taxon>Euechinoidea</taxon>
        <taxon>Echinacea</taxon>
        <taxon>Camarodonta</taxon>
        <taxon>Echinidea</taxon>
        <taxon>Strongylocentrotidae</taxon>
        <taxon>Strongylocentrotus</taxon>
    </lineage>
</organism>
<evidence type="ECO:0000256" key="2">
    <source>
        <dbReference type="ARBA" id="ARBA00012202"/>
    </source>
</evidence>
<name>A0A7M7SZD3_STRPU</name>
<dbReference type="SUPFAM" id="SSF55073">
    <property type="entry name" value="Nucleotide cyclase"/>
    <property type="match status" value="1"/>
</dbReference>
<evidence type="ECO:0000256" key="1">
    <source>
        <dbReference type="ARBA" id="ARBA00004479"/>
    </source>
</evidence>
<comment type="similarity">
    <text evidence="13">Belongs to the adenylyl cyclase class-4/guanylyl cyclase family.</text>
</comment>
<reference evidence="17" key="2">
    <citation type="submission" date="2021-01" db="UniProtKB">
        <authorList>
            <consortium name="EnsemblMetazoa"/>
        </authorList>
    </citation>
    <scope>IDENTIFICATION</scope>
</reference>
<keyword evidence="10" id="KW-0325">Glycoprotein</keyword>
<evidence type="ECO:0000256" key="12">
    <source>
        <dbReference type="ARBA" id="ARBA00023293"/>
    </source>
</evidence>
<evidence type="ECO:0000256" key="13">
    <source>
        <dbReference type="RuleBase" id="RU000405"/>
    </source>
</evidence>
<dbReference type="RefSeq" id="XP_030842403.1">
    <property type="nucleotide sequence ID" value="XM_030986543.1"/>
</dbReference>
<evidence type="ECO:0000256" key="4">
    <source>
        <dbReference type="ARBA" id="ARBA00022729"/>
    </source>
</evidence>
<feature type="domain" description="Guanylate cyclase" evidence="16">
    <location>
        <begin position="478"/>
        <end position="608"/>
    </location>
</feature>
<evidence type="ECO:0000256" key="6">
    <source>
        <dbReference type="ARBA" id="ARBA00022989"/>
    </source>
</evidence>
<dbReference type="Pfam" id="PF00211">
    <property type="entry name" value="Guanylate_cyc"/>
    <property type="match status" value="1"/>
</dbReference>
<dbReference type="GeneID" id="575279"/>
<dbReference type="KEGG" id="spu:575279"/>
<protein>
    <recommendedName>
        <fullName evidence="2">guanylate cyclase</fullName>
        <ecNumber evidence="2">4.6.1.2</ecNumber>
    </recommendedName>
</protein>
<evidence type="ECO:0000313" key="17">
    <source>
        <dbReference type="EnsemblMetazoa" id="XP_030842403"/>
    </source>
</evidence>
<dbReference type="AlphaFoldDB" id="A0A7M7SZD3"/>
<keyword evidence="11 13" id="KW-0456">Lyase</keyword>
<dbReference type="InterPro" id="IPR001054">
    <property type="entry name" value="A/G_cyclase"/>
</dbReference>
<keyword evidence="18" id="KW-1185">Reference proteome</keyword>
<evidence type="ECO:0000256" key="3">
    <source>
        <dbReference type="ARBA" id="ARBA00022692"/>
    </source>
</evidence>
<dbReference type="Gene3D" id="6.10.250.780">
    <property type="match status" value="1"/>
</dbReference>
<dbReference type="OrthoDB" id="60033at2759"/>
<dbReference type="GO" id="GO:0005525">
    <property type="term" value="F:GTP binding"/>
    <property type="evidence" value="ECO:0007669"/>
    <property type="project" value="UniProtKB-KW"/>
</dbReference>
<dbReference type="PROSITE" id="PS50125">
    <property type="entry name" value="GUANYLATE_CYCLASE_2"/>
    <property type="match status" value="1"/>
</dbReference>
<keyword evidence="7" id="KW-0342">GTP-binding</keyword>
<dbReference type="OMA" id="TVRIWIL"/>
<keyword evidence="9" id="KW-0675">Receptor</keyword>
<dbReference type="CDD" id="cd07302">
    <property type="entry name" value="CHD"/>
    <property type="match status" value="1"/>
</dbReference>
<proteinExistence type="inferred from homology"/>
<evidence type="ECO:0000256" key="9">
    <source>
        <dbReference type="ARBA" id="ARBA00023170"/>
    </source>
</evidence>
<feature type="region of interest" description="Disordered" evidence="14">
    <location>
        <begin position="710"/>
        <end position="745"/>
    </location>
</feature>
<dbReference type="GO" id="GO:0004383">
    <property type="term" value="F:guanylate cyclase activity"/>
    <property type="evidence" value="ECO:0000318"/>
    <property type="project" value="GO_Central"/>
</dbReference>
<dbReference type="Pfam" id="PF07701">
    <property type="entry name" value="HNOBA"/>
    <property type="match status" value="1"/>
</dbReference>
<dbReference type="PROSITE" id="PS00452">
    <property type="entry name" value="GUANYLATE_CYCLASE_1"/>
    <property type="match status" value="1"/>
</dbReference>
<dbReference type="InterPro" id="IPR050401">
    <property type="entry name" value="Cyclic_nucleotide_synthase"/>
</dbReference>
<sequence>MTTPEVVLRSDSKRSHLHDSRRSSIFTLAFEEEDGCLPRVFACRQNLATESGKRLQTVRIWILCSVSLVAILVVAIVDVQHYTTEEFNNRQSRTALRQWECLDPVLHYLSLEGALETHLRVILENLNRTSTSTNLSSSTSIPLSNASMEVESSTSATFTSTTPTTSTSPVLSSSIAVLMSQLYIFRNFTDTSLADSCVENLFSETAIANDTNSFNPEHFKDRLLQHRNNVSYNSGSLEQSFYQDHRKELFSVGSTRHVTSGYLAILASRVHMASEMELSTRCLGPSDSIPSDFISTVGALHEAAHTLLQFASDTDDSVSDRLLEDVLDAELYTDVLYLGRLDVLSLCNTSIIPDNFSMDPYFDTMTLVLTTLRNVNDDALQVMIQTAEGKLDSIRARLALEIVATLCVVLFFPLVLNSVGNMTGWIHDYAHRLKERTDELKQEKKMTESLLYQLLPRKVANQIRAKQQVRAESFDAVTIFFSDIVGFTRISAHINPIEVVSMLNDLYSCFDGRIDVYDVYKVETIGDAYMVASGCPERNGDKHVKEIATMSIDLRSAVKQVHVPRSPSIKLQVRIGLHTGPCVAGVVGVKMPRYCLFGDTVNTASRMESNGLPNKIHLSGECYEALARDTTYVMEKRGEVQIKGKGLMTTYWLISRDDYSEINDSAVCTWKPKKKKKVALDAGSQDLLSSAENSSAANSSISLNSSIRAAGDATGNDVDSETKRLPRIPGQVSDGDGAHITEENA</sequence>
<dbReference type="InterPro" id="IPR011645">
    <property type="entry name" value="HNOB_dom_associated"/>
</dbReference>
<evidence type="ECO:0000256" key="10">
    <source>
        <dbReference type="ARBA" id="ARBA00023180"/>
    </source>
</evidence>
<dbReference type="EC" id="4.6.1.2" evidence="2"/>
<dbReference type="EnsemblMetazoa" id="XM_030986543">
    <property type="protein sequence ID" value="XP_030842403"/>
    <property type="gene ID" value="LOC575279"/>
</dbReference>
<evidence type="ECO:0000313" key="18">
    <source>
        <dbReference type="Proteomes" id="UP000007110"/>
    </source>
</evidence>
<dbReference type="GO" id="GO:0005886">
    <property type="term" value="C:plasma membrane"/>
    <property type="evidence" value="ECO:0000318"/>
    <property type="project" value="GO_Central"/>
</dbReference>
<evidence type="ECO:0000256" key="15">
    <source>
        <dbReference type="SAM" id="Phobius"/>
    </source>
</evidence>
<keyword evidence="6 15" id="KW-1133">Transmembrane helix</keyword>
<dbReference type="SMART" id="SM00044">
    <property type="entry name" value="CYCc"/>
    <property type="match status" value="1"/>
</dbReference>
<evidence type="ECO:0000256" key="7">
    <source>
        <dbReference type="ARBA" id="ARBA00023134"/>
    </source>
</evidence>
<dbReference type="GO" id="GO:0007168">
    <property type="term" value="P:receptor guanylyl cyclase signaling pathway"/>
    <property type="evidence" value="ECO:0000318"/>
    <property type="project" value="GO_Central"/>
</dbReference>
<keyword evidence="12" id="KW-0141">cGMP biosynthesis</keyword>
<keyword evidence="5" id="KW-0547">Nucleotide-binding</keyword>
<feature type="compositionally biased region" description="Basic and acidic residues" evidence="14">
    <location>
        <begin position="736"/>
        <end position="745"/>
    </location>
</feature>
<accession>A0A7M7SZD3</accession>
<dbReference type="GO" id="GO:0001653">
    <property type="term" value="F:peptide receptor activity"/>
    <property type="evidence" value="ECO:0000318"/>
    <property type="project" value="GO_Central"/>
</dbReference>
<dbReference type="Proteomes" id="UP000007110">
    <property type="component" value="Unassembled WGS sequence"/>
</dbReference>
<dbReference type="PANTHER" id="PTHR11920">
    <property type="entry name" value="GUANYLYL CYCLASE"/>
    <property type="match status" value="1"/>
</dbReference>
<evidence type="ECO:0000256" key="14">
    <source>
        <dbReference type="SAM" id="MobiDB-lite"/>
    </source>
</evidence>
<comment type="subcellular location">
    <subcellularLocation>
        <location evidence="1">Membrane</location>
        <topology evidence="1">Single-pass type I membrane protein</topology>
    </subcellularLocation>
</comment>
<keyword evidence="4" id="KW-0732">Signal</keyword>
<dbReference type="InterPro" id="IPR029787">
    <property type="entry name" value="Nucleotide_cyclase"/>
</dbReference>
<evidence type="ECO:0000259" key="16">
    <source>
        <dbReference type="PROSITE" id="PS50125"/>
    </source>
</evidence>
<dbReference type="FunFam" id="3.30.70.1230:FF:000004">
    <property type="entry name" value="Guanylate cyclase"/>
    <property type="match status" value="1"/>
</dbReference>
<keyword evidence="3 15" id="KW-0812">Transmembrane</keyword>
<dbReference type="InParanoid" id="A0A7M7SZD3"/>
<evidence type="ECO:0000256" key="11">
    <source>
        <dbReference type="ARBA" id="ARBA00023239"/>
    </source>
</evidence>
<dbReference type="GO" id="GO:0035556">
    <property type="term" value="P:intracellular signal transduction"/>
    <property type="evidence" value="ECO:0007669"/>
    <property type="project" value="InterPro"/>
</dbReference>
<evidence type="ECO:0000256" key="8">
    <source>
        <dbReference type="ARBA" id="ARBA00023136"/>
    </source>
</evidence>
<dbReference type="PANTHER" id="PTHR11920:SF501">
    <property type="entry name" value="GUANYLATE CYCLASE 32E"/>
    <property type="match status" value="1"/>
</dbReference>
<feature type="transmembrane region" description="Helical" evidence="15">
    <location>
        <begin position="60"/>
        <end position="79"/>
    </location>
</feature>
<dbReference type="InterPro" id="IPR018297">
    <property type="entry name" value="A/G_cyclase_CS"/>
</dbReference>
<dbReference type="Gene3D" id="3.30.70.1230">
    <property type="entry name" value="Nucleotide cyclase"/>
    <property type="match status" value="1"/>
</dbReference>